<dbReference type="InterPro" id="IPR052749">
    <property type="entry name" value="Alpha-tectorin"/>
</dbReference>
<keyword evidence="7" id="KW-1185">Reference proteome</keyword>
<proteinExistence type="predicted"/>
<dbReference type="AlphaFoldDB" id="A0AAD5FIK4"/>
<keyword evidence="3" id="KW-0732">Signal</keyword>
<dbReference type="SMART" id="SM00539">
    <property type="entry name" value="NIDO"/>
    <property type="match status" value="1"/>
</dbReference>
<accession>A0AAD5FIK4</accession>
<evidence type="ECO:0000256" key="2">
    <source>
        <dbReference type="ARBA" id="ARBA00023180"/>
    </source>
</evidence>
<dbReference type="InterPro" id="IPR001507">
    <property type="entry name" value="ZP_dom"/>
</dbReference>
<dbReference type="InterPro" id="IPR003886">
    <property type="entry name" value="NIDO_dom"/>
</dbReference>
<feature type="signal peptide" evidence="3">
    <location>
        <begin position="1"/>
        <end position="21"/>
    </location>
</feature>
<name>A0AAD5FIK4_SILAS</name>
<reference evidence="6" key="1">
    <citation type="submission" date="2018-07" db="EMBL/GenBank/DDBJ databases">
        <title>Comparative genomics of catfishes provides insights into carnivory and benthic adaptation.</title>
        <authorList>
            <person name="Zhang Y."/>
            <person name="Wang D."/>
            <person name="Peng Z."/>
            <person name="Zheng S."/>
            <person name="Shao F."/>
            <person name="Tao W."/>
        </authorList>
    </citation>
    <scope>NUCLEOTIDE SEQUENCE</scope>
    <source>
        <strain evidence="6">Chongqing</strain>
    </source>
</reference>
<feature type="domain" description="ZP" evidence="4">
    <location>
        <begin position="552"/>
        <end position="805"/>
    </location>
</feature>
<keyword evidence="2" id="KW-0325">Glycoprotein</keyword>
<protein>
    <recommendedName>
        <fullName evidence="8">Alpha-tectorin-like</fullName>
    </recommendedName>
</protein>
<dbReference type="PROSITE" id="PS51220">
    <property type="entry name" value="NIDO"/>
    <property type="match status" value="1"/>
</dbReference>
<evidence type="ECO:0000259" key="4">
    <source>
        <dbReference type="PROSITE" id="PS51034"/>
    </source>
</evidence>
<evidence type="ECO:0000256" key="3">
    <source>
        <dbReference type="SAM" id="SignalP"/>
    </source>
</evidence>
<feature type="domain" description="NIDO" evidence="5">
    <location>
        <begin position="335"/>
        <end position="470"/>
    </location>
</feature>
<dbReference type="Gene3D" id="2.60.40.4100">
    <property type="entry name" value="Zona pellucida, ZP-C domain"/>
    <property type="match status" value="1"/>
</dbReference>
<evidence type="ECO:0008006" key="8">
    <source>
        <dbReference type="Google" id="ProtNLM"/>
    </source>
</evidence>
<dbReference type="EMBL" id="MU551697">
    <property type="protein sequence ID" value="KAI5618056.1"/>
    <property type="molecule type" value="Genomic_DNA"/>
</dbReference>
<keyword evidence="1" id="KW-1015">Disulfide bond</keyword>
<dbReference type="InterPro" id="IPR055355">
    <property type="entry name" value="ZP-C"/>
</dbReference>
<dbReference type="InterPro" id="IPR042235">
    <property type="entry name" value="ZP-C_dom"/>
</dbReference>
<dbReference type="PRINTS" id="PR00023">
    <property type="entry name" value="ZPELLUCIDA"/>
</dbReference>
<evidence type="ECO:0000256" key="1">
    <source>
        <dbReference type="ARBA" id="ARBA00023157"/>
    </source>
</evidence>
<evidence type="ECO:0000259" key="5">
    <source>
        <dbReference type="PROSITE" id="PS51220"/>
    </source>
</evidence>
<dbReference type="SMART" id="SM00241">
    <property type="entry name" value="ZP"/>
    <property type="match status" value="1"/>
</dbReference>
<gene>
    <name evidence="6" type="ORF">C0J50_22645</name>
</gene>
<dbReference type="PROSITE" id="PS51034">
    <property type="entry name" value="ZP_2"/>
    <property type="match status" value="1"/>
</dbReference>
<sequence>MGCPRLLCLATLLYMSSPLFQVGPGATQLVLSDGMYETIQLQQTFNYGGNTYSQLYAGYGMENSSFVTIPVNSTPELSSSSNVNITGRWAFQFTGSPLFQVGPGATQLGLSDGMYETIQLQQTFSYGGNTYSQLNLSMDGYVAFFIPNIDDEVPNQNLNKDIIAPLWTDLDSDSGGKWTYEQATSGPLIDQTNQEINRMFPIVYFSASWVFVSTWENVPLEFSGFQAGYGMESSSFVTIPVNSAPELSSSSNVNIPGRWAFQFTGSPLFQVGPGATQLFLSDGMYETIQLQQTFNYGGNTYSQLYLSMDGYVAFFIPNIDDEVPKQNLNKDIIAPLWTDLDSDSGGRWTYEQATSGPLIAQTNHEINRMFPNVYFSASWVFVSTWENVPLEFSGFQGATLQVILASDGGGQSFILMNYGTIPTIPSPYWLAGYGMQNNIFVTIPVNSAPELSSSSNVNIPGRWAFQFTGSPLFQVGPGATQLVLSDGMYETIQLQQTFNYGGITYSQLNAGYGMEHSNFFTIPVNSSPELSSSSNVNITGRWAFQFTDSVETCSGSTGSLSLSRCQLFEAGYSVDVLHLNDPSCKGQVENNRLVFYFDSNANMCGTTLKNNNTHIIFENSIGTVNGIGLISRSGGLSITFSCVYPLIQSISMPTDISATGSIISKDLSTEGSYQISMIPYTDATFLVPFGGNVTLQINHQMYIAVEVNPFDSNQIALVLDNCWATPANQSDYSIRWDLIINECPNPNDDTVEVLQNGVSTSSHFSFRMFTFTSFSSKIYLHCQVHLCLKESGNCELPCTGNLSRKRRSVDFYDSAAISMEF</sequence>
<dbReference type="GO" id="GO:0007160">
    <property type="term" value="P:cell-matrix adhesion"/>
    <property type="evidence" value="ECO:0007669"/>
    <property type="project" value="InterPro"/>
</dbReference>
<dbReference type="Proteomes" id="UP001205998">
    <property type="component" value="Unassembled WGS sequence"/>
</dbReference>
<evidence type="ECO:0000313" key="7">
    <source>
        <dbReference type="Proteomes" id="UP001205998"/>
    </source>
</evidence>
<dbReference type="InterPro" id="IPR048290">
    <property type="entry name" value="ZP_chr"/>
</dbReference>
<dbReference type="InterPro" id="IPR055356">
    <property type="entry name" value="ZP-N"/>
</dbReference>
<dbReference type="Gene3D" id="2.60.40.3210">
    <property type="entry name" value="Zona pellucida, ZP-N domain"/>
    <property type="match status" value="1"/>
</dbReference>
<dbReference type="PANTHER" id="PTHR46160">
    <property type="entry name" value="ALPHA-TECTORIN-RELATED"/>
    <property type="match status" value="1"/>
</dbReference>
<dbReference type="Pfam" id="PF06119">
    <property type="entry name" value="NIDO"/>
    <property type="match status" value="2"/>
</dbReference>
<dbReference type="PANTHER" id="PTHR46160:SF9">
    <property type="entry name" value="PROTEIN PRY2-RELATED"/>
    <property type="match status" value="1"/>
</dbReference>
<dbReference type="Pfam" id="PF23344">
    <property type="entry name" value="ZP-N"/>
    <property type="match status" value="1"/>
</dbReference>
<dbReference type="Pfam" id="PF00100">
    <property type="entry name" value="Zona_pellucida"/>
    <property type="match status" value="1"/>
</dbReference>
<feature type="chain" id="PRO_5042158629" description="Alpha-tectorin-like" evidence="3">
    <location>
        <begin position="22"/>
        <end position="821"/>
    </location>
</feature>
<comment type="caution">
    <text evidence="6">The sequence shown here is derived from an EMBL/GenBank/DDBJ whole genome shotgun (WGS) entry which is preliminary data.</text>
</comment>
<organism evidence="6 7">
    <name type="scientific">Silurus asotus</name>
    <name type="common">Amur catfish</name>
    <name type="synonym">Parasilurus asotus</name>
    <dbReference type="NCBI Taxonomy" id="30991"/>
    <lineage>
        <taxon>Eukaryota</taxon>
        <taxon>Metazoa</taxon>
        <taxon>Chordata</taxon>
        <taxon>Craniata</taxon>
        <taxon>Vertebrata</taxon>
        <taxon>Euteleostomi</taxon>
        <taxon>Actinopterygii</taxon>
        <taxon>Neopterygii</taxon>
        <taxon>Teleostei</taxon>
        <taxon>Ostariophysi</taxon>
        <taxon>Siluriformes</taxon>
        <taxon>Siluridae</taxon>
        <taxon>Silurus</taxon>
    </lineage>
</organism>
<evidence type="ECO:0000313" key="6">
    <source>
        <dbReference type="EMBL" id="KAI5618056.1"/>
    </source>
</evidence>